<protein>
    <submittedName>
        <fullName evidence="1">12957_t:CDS:1</fullName>
    </submittedName>
</protein>
<evidence type="ECO:0000313" key="1">
    <source>
        <dbReference type="EMBL" id="CAI2197927.1"/>
    </source>
</evidence>
<accession>A0A9W4X2U2</accession>
<dbReference type="OrthoDB" id="2442739at2759"/>
<sequence>MAYSKLSRWIKDFHLVNGFVVKTSNEMECSKKLAIKFIEIPTVKLRDESYFELMNLITKLEEILISNDIFPNKNIRNFPFIKNDEFRDKEYIHLIKPSDEFNYAIGKALKSMKPFNALRNVFNEYGHLFPLKIILGKSLKNILSTNCF</sequence>
<dbReference type="EMBL" id="CAMKVN010017380">
    <property type="protein sequence ID" value="CAI2197927.1"/>
    <property type="molecule type" value="Genomic_DNA"/>
</dbReference>
<name>A0A9W4X2U2_9GLOM</name>
<dbReference type="AlphaFoldDB" id="A0A9W4X2U2"/>
<gene>
    <name evidence="1" type="ORF">FWILDA_LOCUS18320</name>
</gene>
<dbReference type="Proteomes" id="UP001153678">
    <property type="component" value="Unassembled WGS sequence"/>
</dbReference>
<reference evidence="1" key="1">
    <citation type="submission" date="2022-08" db="EMBL/GenBank/DDBJ databases">
        <authorList>
            <person name="Kallberg Y."/>
            <person name="Tangrot J."/>
            <person name="Rosling A."/>
        </authorList>
    </citation>
    <scope>NUCLEOTIDE SEQUENCE</scope>
    <source>
        <strain evidence="1">Wild A</strain>
    </source>
</reference>
<feature type="non-terminal residue" evidence="1">
    <location>
        <position position="1"/>
    </location>
</feature>
<keyword evidence="2" id="KW-1185">Reference proteome</keyword>
<proteinExistence type="predicted"/>
<organism evidence="1 2">
    <name type="scientific">Funneliformis geosporum</name>
    <dbReference type="NCBI Taxonomy" id="1117311"/>
    <lineage>
        <taxon>Eukaryota</taxon>
        <taxon>Fungi</taxon>
        <taxon>Fungi incertae sedis</taxon>
        <taxon>Mucoromycota</taxon>
        <taxon>Glomeromycotina</taxon>
        <taxon>Glomeromycetes</taxon>
        <taxon>Glomerales</taxon>
        <taxon>Glomeraceae</taxon>
        <taxon>Funneliformis</taxon>
    </lineage>
</organism>
<comment type="caution">
    <text evidence="1">The sequence shown here is derived from an EMBL/GenBank/DDBJ whole genome shotgun (WGS) entry which is preliminary data.</text>
</comment>
<evidence type="ECO:0000313" key="2">
    <source>
        <dbReference type="Proteomes" id="UP001153678"/>
    </source>
</evidence>